<dbReference type="SUPFAM" id="SSF52799">
    <property type="entry name" value="(Phosphotyrosine protein) phosphatases II"/>
    <property type="match status" value="1"/>
</dbReference>
<feature type="domain" description="Rhodanese" evidence="6">
    <location>
        <begin position="332"/>
        <end position="448"/>
    </location>
</feature>
<dbReference type="InterPro" id="IPR050348">
    <property type="entry name" value="Protein-Tyr_Phosphatase"/>
</dbReference>
<dbReference type="InterPro" id="IPR016130">
    <property type="entry name" value="Tyr_Pase_AS"/>
</dbReference>
<dbReference type="PROSITE" id="PS50056">
    <property type="entry name" value="TYR_PHOSPHATASE_2"/>
    <property type="match status" value="1"/>
</dbReference>
<feature type="region of interest" description="Disordered" evidence="3">
    <location>
        <begin position="1"/>
        <end position="110"/>
    </location>
</feature>
<feature type="domain" description="Tyrosine specific protein phosphatases" evidence="5">
    <location>
        <begin position="854"/>
        <end position="916"/>
    </location>
</feature>
<accession>A0AAE0HX55</accession>
<dbReference type="PANTHER" id="PTHR19134">
    <property type="entry name" value="RECEPTOR-TYPE TYROSINE-PROTEIN PHOSPHATASE"/>
    <property type="match status" value="1"/>
</dbReference>
<dbReference type="Pfam" id="PF00581">
    <property type="entry name" value="Rhodanese"/>
    <property type="match status" value="1"/>
</dbReference>
<feature type="compositionally biased region" description="Pro residues" evidence="3">
    <location>
        <begin position="52"/>
        <end position="67"/>
    </location>
</feature>
<feature type="compositionally biased region" description="Polar residues" evidence="3">
    <location>
        <begin position="820"/>
        <end position="830"/>
    </location>
</feature>
<feature type="region of interest" description="Disordered" evidence="3">
    <location>
        <begin position="685"/>
        <end position="725"/>
    </location>
</feature>
<dbReference type="InterPro" id="IPR000242">
    <property type="entry name" value="PTP_cat"/>
</dbReference>
<name>A0AAE0HX55_9PEZI</name>
<dbReference type="InterPro" id="IPR036873">
    <property type="entry name" value="Rhodanese-like_dom_sf"/>
</dbReference>
<feature type="compositionally biased region" description="Low complexity" evidence="3">
    <location>
        <begin position="691"/>
        <end position="703"/>
    </location>
</feature>
<keyword evidence="8" id="KW-1185">Reference proteome</keyword>
<dbReference type="InterPro" id="IPR003595">
    <property type="entry name" value="Tyr_Pase_cat"/>
</dbReference>
<evidence type="ECO:0000259" key="5">
    <source>
        <dbReference type="PROSITE" id="PS50056"/>
    </source>
</evidence>
<sequence length="1039" mass="112733">MIPLDQRAKDRTTYFTMKTTSGLPLSGSAHSHSRTNSQSFFSSKPSSTPMGSPRPPHSVGQPFPPKLSPSASRTAAQDARTPSPNYFGLTIEPAVDPRDSSVMPRENWSSPTSSVKSFAAAIPKQLPLDANPEFEAFRRQVDANRGRSGFNLTTTNFNLTMAPPHTPAASTPSALQRPRPPRWQTAGSENSDAPLPRMTGPVAGLSRPHGAPSGKPDADVVSLQDSAYVSGDSKRNSEASLNAPSFFSMGRYESPAQMGSPFGAPERVQSNVSLSRVEDRHPRLSLAQGMAGPPSPGPAKQYRAGTVPPVFGGDETTMMAPSQLRDLIVGGHSAEVLLLDLRVSPQFAQARVKGALNLCIPTTLLKRATFNLQKLQQTFQAEQDQEKFANWRNTKYLVVYDAFSSEKRDAVSGMNMLKKFTAEGYSGSANILRGGFQAFAEAYPDLVDRSACGTGANLSLGHGSVSNGLGPSIAPVIGGVMLPTTSSQPNPFFSNIRQNQDLVDGVGQMDIGLPSGLHKDGLPRWLREAAETSDHGKKVSEKFLEIELTEQSRMRDAYSVSHTGDSKVQLSGIEKGGKNRYKDILPFEHARVRLQDRPEGACDYVNASHIQASRSHKRYIASQGPLPATFEDFWSVIWDQDVRVIVMLTAESEGGQLKCHPYWKGRDFGSIKLRILSEKKVSLDIDKHRSTSSATPTPTSQASNGPSTVSAQNSFSWNPSQGEIGRRRANTTTNLESNAPTPSQPQQSGPAAETPFVIIRKFALSHAAHPFSPIREITQLHYPSWPDFGAPAQPSHLLALVELANVMQRAALPVNVSGTSRHGSIGSDQDQGGPAVGSLKRGDSLPLSWHDAPESGDHVRPILVHCSAGCGRTGAFCTVDSVIDMLKRQRLRAVKKANKRINDRERRIAQQLEEEQTRTTKRQALNRPDMDGDTAMVDPLSSFDEPVSDASHSGAEDDSSKSSGREGERIDTSWLGDDSIDLIAKTVEDFRGQRLSMVQSLRQFVLCYETVIEWLERSQERSGGVTGGKGRGRSGSLAM</sequence>
<dbReference type="Pfam" id="PF00102">
    <property type="entry name" value="Y_phosphatase"/>
    <property type="match status" value="2"/>
</dbReference>
<dbReference type="PANTHER" id="PTHR19134:SF561">
    <property type="entry name" value="PROTEIN TYROSINE PHOSPHATASE 36E, ISOFORM A"/>
    <property type="match status" value="1"/>
</dbReference>
<dbReference type="GO" id="GO:0004725">
    <property type="term" value="F:protein tyrosine phosphatase activity"/>
    <property type="evidence" value="ECO:0007669"/>
    <property type="project" value="UniProtKB-EC"/>
</dbReference>
<evidence type="ECO:0000256" key="1">
    <source>
        <dbReference type="ARBA" id="ARBA00009649"/>
    </source>
</evidence>
<feature type="region of interest" description="Disordered" evidence="3">
    <location>
        <begin position="733"/>
        <end position="752"/>
    </location>
</feature>
<reference evidence="7" key="2">
    <citation type="submission" date="2023-06" db="EMBL/GenBank/DDBJ databases">
        <authorList>
            <consortium name="Lawrence Berkeley National Laboratory"/>
            <person name="Haridas S."/>
            <person name="Hensen N."/>
            <person name="Bonometti L."/>
            <person name="Westerberg I."/>
            <person name="Brannstrom I.O."/>
            <person name="Guillou S."/>
            <person name="Cros-Aarteil S."/>
            <person name="Calhoun S."/>
            <person name="Kuo A."/>
            <person name="Mondo S."/>
            <person name="Pangilinan J."/>
            <person name="Riley R."/>
            <person name="Labutti K."/>
            <person name="Andreopoulos B."/>
            <person name="Lipzen A."/>
            <person name="Chen C."/>
            <person name="Yanf M."/>
            <person name="Daum C."/>
            <person name="Ng V."/>
            <person name="Clum A."/>
            <person name="Steindorff A."/>
            <person name="Ohm R."/>
            <person name="Martin F."/>
            <person name="Silar P."/>
            <person name="Natvig D."/>
            <person name="Lalanne C."/>
            <person name="Gautier V."/>
            <person name="Ament-Velasquez S.L."/>
            <person name="Kruys A."/>
            <person name="Hutchinson M.I."/>
            <person name="Powell A.J."/>
            <person name="Barry K."/>
            <person name="Miller A.N."/>
            <person name="Grigoriev I.V."/>
            <person name="Debuchy R."/>
            <person name="Gladieux P."/>
            <person name="Thoren M.H."/>
            <person name="Johannesson H."/>
        </authorList>
    </citation>
    <scope>NUCLEOTIDE SEQUENCE</scope>
    <source>
        <strain evidence="7">CBS 118394</strain>
    </source>
</reference>
<evidence type="ECO:0000259" key="4">
    <source>
        <dbReference type="PROSITE" id="PS50055"/>
    </source>
</evidence>
<dbReference type="EC" id="3.1.3.48" evidence="2"/>
<feature type="compositionally biased region" description="Polar residues" evidence="3">
    <location>
        <begin position="733"/>
        <end position="749"/>
    </location>
</feature>
<evidence type="ECO:0000256" key="2">
    <source>
        <dbReference type="ARBA" id="ARBA00013064"/>
    </source>
</evidence>
<feature type="compositionally biased region" description="Basic and acidic residues" evidence="3">
    <location>
        <begin position="954"/>
        <end position="971"/>
    </location>
</feature>
<feature type="compositionally biased region" description="Polar residues" evidence="3">
    <location>
        <begin position="13"/>
        <end position="36"/>
    </location>
</feature>
<comment type="caution">
    <text evidence="7">The sequence shown here is derived from an EMBL/GenBank/DDBJ whole genome shotgun (WGS) entry which is preliminary data.</text>
</comment>
<dbReference type="InterPro" id="IPR000387">
    <property type="entry name" value="Tyr_Pase_dom"/>
</dbReference>
<dbReference type="PROSITE" id="PS50206">
    <property type="entry name" value="RHODANESE_3"/>
    <property type="match status" value="1"/>
</dbReference>
<dbReference type="SUPFAM" id="SSF52821">
    <property type="entry name" value="Rhodanese/Cell cycle control phosphatase"/>
    <property type="match status" value="1"/>
</dbReference>
<dbReference type="InterPro" id="IPR001763">
    <property type="entry name" value="Rhodanese-like_dom"/>
</dbReference>
<dbReference type="SMART" id="SM00450">
    <property type="entry name" value="RHOD"/>
    <property type="match status" value="1"/>
</dbReference>
<feature type="domain" description="Tyrosine-protein phosphatase" evidence="4">
    <location>
        <begin position="578"/>
        <end position="1014"/>
    </location>
</feature>
<dbReference type="InterPro" id="IPR029021">
    <property type="entry name" value="Prot-tyrosine_phosphatase-like"/>
</dbReference>
<feature type="region of interest" description="Disordered" evidence="3">
    <location>
        <begin position="894"/>
        <end position="972"/>
    </location>
</feature>
<dbReference type="PRINTS" id="PR00700">
    <property type="entry name" value="PRTYPHPHTASE"/>
</dbReference>
<evidence type="ECO:0000313" key="7">
    <source>
        <dbReference type="EMBL" id="KAK3314558.1"/>
    </source>
</evidence>
<evidence type="ECO:0000313" key="8">
    <source>
        <dbReference type="Proteomes" id="UP001283341"/>
    </source>
</evidence>
<dbReference type="FunFam" id="3.40.250.10:FF:000051">
    <property type="entry name" value="Protein tyrosine phosphatase (Pyp1), putative"/>
    <property type="match status" value="1"/>
</dbReference>
<dbReference type="Gene3D" id="3.40.250.10">
    <property type="entry name" value="Rhodanese-like domain"/>
    <property type="match status" value="1"/>
</dbReference>
<organism evidence="7 8">
    <name type="scientific">Apodospora peruviana</name>
    <dbReference type="NCBI Taxonomy" id="516989"/>
    <lineage>
        <taxon>Eukaryota</taxon>
        <taxon>Fungi</taxon>
        <taxon>Dikarya</taxon>
        <taxon>Ascomycota</taxon>
        <taxon>Pezizomycotina</taxon>
        <taxon>Sordariomycetes</taxon>
        <taxon>Sordariomycetidae</taxon>
        <taxon>Sordariales</taxon>
        <taxon>Lasiosphaeriaceae</taxon>
        <taxon>Apodospora</taxon>
    </lineage>
</organism>
<protein>
    <recommendedName>
        <fullName evidence="2">protein-tyrosine-phosphatase</fullName>
        <ecNumber evidence="2">3.1.3.48</ecNumber>
    </recommendedName>
</protein>
<dbReference type="Proteomes" id="UP001283341">
    <property type="component" value="Unassembled WGS sequence"/>
</dbReference>
<dbReference type="Gene3D" id="3.90.190.10">
    <property type="entry name" value="Protein tyrosine phosphatase superfamily"/>
    <property type="match status" value="1"/>
</dbReference>
<dbReference type="SMART" id="SM00404">
    <property type="entry name" value="PTPc_motif"/>
    <property type="match status" value="1"/>
</dbReference>
<proteinExistence type="inferred from homology"/>
<evidence type="ECO:0000256" key="3">
    <source>
        <dbReference type="SAM" id="MobiDB-lite"/>
    </source>
</evidence>
<feature type="compositionally biased region" description="Low complexity" evidence="3">
    <location>
        <begin position="37"/>
        <end position="47"/>
    </location>
</feature>
<dbReference type="SMART" id="SM00194">
    <property type="entry name" value="PTPc"/>
    <property type="match status" value="1"/>
</dbReference>
<feature type="compositionally biased region" description="Polar residues" evidence="3">
    <location>
        <begin position="704"/>
        <end position="721"/>
    </location>
</feature>
<feature type="compositionally biased region" description="Polar residues" evidence="3">
    <location>
        <begin position="69"/>
        <end position="84"/>
    </location>
</feature>
<dbReference type="PROSITE" id="PS00383">
    <property type="entry name" value="TYR_PHOSPHATASE_1"/>
    <property type="match status" value="1"/>
</dbReference>
<evidence type="ECO:0000259" key="6">
    <source>
        <dbReference type="PROSITE" id="PS50206"/>
    </source>
</evidence>
<feature type="region of interest" description="Disordered" evidence="3">
    <location>
        <begin position="1019"/>
        <end position="1039"/>
    </location>
</feature>
<feature type="compositionally biased region" description="Basic and acidic residues" evidence="3">
    <location>
        <begin position="1"/>
        <end position="12"/>
    </location>
</feature>
<feature type="region of interest" description="Disordered" evidence="3">
    <location>
        <begin position="157"/>
        <end position="219"/>
    </location>
</feature>
<dbReference type="CDD" id="cd18533">
    <property type="entry name" value="PTP_fungal"/>
    <property type="match status" value="1"/>
</dbReference>
<feature type="region of interest" description="Disordered" evidence="3">
    <location>
        <begin position="820"/>
        <end position="852"/>
    </location>
</feature>
<dbReference type="PROSITE" id="PS50055">
    <property type="entry name" value="TYR_PHOSPHATASE_PTP"/>
    <property type="match status" value="1"/>
</dbReference>
<comment type="similarity">
    <text evidence="1">Belongs to the protein-tyrosine phosphatase family. Non-receptor class subfamily.</text>
</comment>
<dbReference type="CDD" id="cd01446">
    <property type="entry name" value="DSP_MapKP"/>
    <property type="match status" value="1"/>
</dbReference>
<gene>
    <name evidence="7" type="ORF">B0H66DRAFT_480543</name>
</gene>
<feature type="compositionally biased region" description="Low complexity" evidence="3">
    <location>
        <begin position="157"/>
        <end position="174"/>
    </location>
</feature>
<dbReference type="EMBL" id="JAUEDM010000006">
    <property type="protein sequence ID" value="KAK3314558.1"/>
    <property type="molecule type" value="Genomic_DNA"/>
</dbReference>
<dbReference type="AlphaFoldDB" id="A0AAE0HX55"/>
<reference evidence="7" key="1">
    <citation type="journal article" date="2023" name="Mol. Phylogenet. Evol.">
        <title>Genome-scale phylogeny and comparative genomics of the fungal order Sordariales.</title>
        <authorList>
            <person name="Hensen N."/>
            <person name="Bonometti L."/>
            <person name="Westerberg I."/>
            <person name="Brannstrom I.O."/>
            <person name="Guillou S."/>
            <person name="Cros-Aarteil S."/>
            <person name="Calhoun S."/>
            <person name="Haridas S."/>
            <person name="Kuo A."/>
            <person name="Mondo S."/>
            <person name="Pangilinan J."/>
            <person name="Riley R."/>
            <person name="LaButti K."/>
            <person name="Andreopoulos B."/>
            <person name="Lipzen A."/>
            <person name="Chen C."/>
            <person name="Yan M."/>
            <person name="Daum C."/>
            <person name="Ng V."/>
            <person name="Clum A."/>
            <person name="Steindorff A."/>
            <person name="Ohm R.A."/>
            <person name="Martin F."/>
            <person name="Silar P."/>
            <person name="Natvig D.O."/>
            <person name="Lalanne C."/>
            <person name="Gautier V."/>
            <person name="Ament-Velasquez S.L."/>
            <person name="Kruys A."/>
            <person name="Hutchinson M.I."/>
            <person name="Powell A.J."/>
            <person name="Barry K."/>
            <person name="Miller A.N."/>
            <person name="Grigoriev I.V."/>
            <person name="Debuchy R."/>
            <person name="Gladieux P."/>
            <person name="Hiltunen Thoren M."/>
            <person name="Johannesson H."/>
        </authorList>
    </citation>
    <scope>NUCLEOTIDE SEQUENCE</scope>
    <source>
        <strain evidence="7">CBS 118394</strain>
    </source>
</reference>